<evidence type="ECO:0000313" key="5">
    <source>
        <dbReference type="Proteomes" id="UP001174934"/>
    </source>
</evidence>
<dbReference type="EMBL" id="JAULSR010000002">
    <property type="protein sequence ID" value="KAK0629522.1"/>
    <property type="molecule type" value="Genomic_DNA"/>
</dbReference>
<keyword evidence="1" id="KW-0560">Oxidoreductase</keyword>
<dbReference type="PANTHER" id="PTHR10366:SF562">
    <property type="entry name" value="ALDEHYDE REDUCTASE II (AFU_ORTHOLOGUE AFUA_1G11360)"/>
    <property type="match status" value="1"/>
</dbReference>
<comment type="similarity">
    <text evidence="2">Belongs to the NAD(P)-dependent epimerase/dehydratase family. Dihydroflavonol-4-reductase subfamily.</text>
</comment>
<proteinExistence type="inferred from homology"/>
<dbReference type="InterPro" id="IPR050425">
    <property type="entry name" value="NAD(P)_dehydrat-like"/>
</dbReference>
<keyword evidence="5" id="KW-1185">Reference proteome</keyword>
<organism evidence="4 5">
    <name type="scientific">Bombardia bombarda</name>
    <dbReference type="NCBI Taxonomy" id="252184"/>
    <lineage>
        <taxon>Eukaryota</taxon>
        <taxon>Fungi</taxon>
        <taxon>Dikarya</taxon>
        <taxon>Ascomycota</taxon>
        <taxon>Pezizomycotina</taxon>
        <taxon>Sordariomycetes</taxon>
        <taxon>Sordariomycetidae</taxon>
        <taxon>Sordariales</taxon>
        <taxon>Lasiosphaeriaceae</taxon>
        <taxon>Bombardia</taxon>
    </lineage>
</organism>
<comment type="caution">
    <text evidence="4">The sequence shown here is derived from an EMBL/GenBank/DDBJ whole genome shotgun (WGS) entry which is preliminary data.</text>
</comment>
<reference evidence="4" key="1">
    <citation type="submission" date="2023-06" db="EMBL/GenBank/DDBJ databases">
        <title>Genome-scale phylogeny and comparative genomics of the fungal order Sordariales.</title>
        <authorList>
            <consortium name="Lawrence Berkeley National Laboratory"/>
            <person name="Hensen N."/>
            <person name="Bonometti L."/>
            <person name="Westerberg I."/>
            <person name="Brannstrom I.O."/>
            <person name="Guillou S."/>
            <person name="Cros-Aarteil S."/>
            <person name="Calhoun S."/>
            <person name="Haridas S."/>
            <person name="Kuo A."/>
            <person name="Mondo S."/>
            <person name="Pangilinan J."/>
            <person name="Riley R."/>
            <person name="LaButti K."/>
            <person name="Andreopoulos B."/>
            <person name="Lipzen A."/>
            <person name="Chen C."/>
            <person name="Yanf M."/>
            <person name="Daum C."/>
            <person name="Ng V."/>
            <person name="Clum A."/>
            <person name="Steindorff A."/>
            <person name="Ohm R."/>
            <person name="Martin F."/>
            <person name="Silar P."/>
            <person name="Natvig D."/>
            <person name="Lalanne C."/>
            <person name="Gautier V."/>
            <person name="Ament-velasquez S.L."/>
            <person name="Kruys A."/>
            <person name="Hutchinson M.I."/>
            <person name="Powell A.J."/>
            <person name="Barry K."/>
            <person name="Miller A.N."/>
            <person name="Grigoriev I.V."/>
            <person name="Debuchy R."/>
            <person name="Gladieux P."/>
            <person name="Thoren M.H."/>
            <person name="Johannesson H."/>
        </authorList>
    </citation>
    <scope>NUCLEOTIDE SEQUENCE</scope>
    <source>
        <strain evidence="4">SMH3391-2</strain>
    </source>
</reference>
<evidence type="ECO:0000256" key="2">
    <source>
        <dbReference type="ARBA" id="ARBA00023445"/>
    </source>
</evidence>
<dbReference type="Gene3D" id="3.40.50.720">
    <property type="entry name" value="NAD(P)-binding Rossmann-like Domain"/>
    <property type="match status" value="1"/>
</dbReference>
<evidence type="ECO:0000259" key="3">
    <source>
        <dbReference type="Pfam" id="PF01370"/>
    </source>
</evidence>
<protein>
    <recommendedName>
        <fullName evidence="3">NAD-dependent epimerase/dehydratase domain-containing protein</fullName>
    </recommendedName>
</protein>
<evidence type="ECO:0000256" key="1">
    <source>
        <dbReference type="ARBA" id="ARBA00023002"/>
    </source>
</evidence>
<dbReference type="InterPro" id="IPR001509">
    <property type="entry name" value="Epimerase_deHydtase"/>
</dbReference>
<dbReference type="PANTHER" id="PTHR10366">
    <property type="entry name" value="NAD DEPENDENT EPIMERASE/DEHYDRATASE"/>
    <property type="match status" value="1"/>
</dbReference>
<dbReference type="AlphaFoldDB" id="A0AA39X8Y8"/>
<feature type="domain" description="NAD-dependent epimerase/dehydratase" evidence="3">
    <location>
        <begin position="18"/>
        <end position="142"/>
    </location>
</feature>
<gene>
    <name evidence="4" type="ORF">B0T17DRAFT_506064</name>
</gene>
<dbReference type="FunFam" id="3.40.50.720:FF:000426">
    <property type="entry name" value="Aldehyde reductase 2"/>
    <property type="match status" value="1"/>
</dbReference>
<dbReference type="SUPFAM" id="SSF51735">
    <property type="entry name" value="NAD(P)-binding Rossmann-fold domains"/>
    <property type="match status" value="1"/>
</dbReference>
<dbReference type="Pfam" id="PF01370">
    <property type="entry name" value="Epimerase"/>
    <property type="match status" value="1"/>
</dbReference>
<accession>A0AA39X8Y8</accession>
<dbReference type="Proteomes" id="UP001174934">
    <property type="component" value="Unassembled WGS sequence"/>
</dbReference>
<evidence type="ECO:0000313" key="4">
    <source>
        <dbReference type="EMBL" id="KAK0629522.1"/>
    </source>
</evidence>
<name>A0AA39X8Y8_9PEZI</name>
<dbReference type="GO" id="GO:0016616">
    <property type="term" value="F:oxidoreductase activity, acting on the CH-OH group of donors, NAD or NADP as acceptor"/>
    <property type="evidence" value="ECO:0007669"/>
    <property type="project" value="TreeGrafter"/>
</dbReference>
<sequence length="366" mass="40798">MTEPLTLSNPTISHDSLILVTGANGLIASHAVDQLLSAGFRVRGTVRNASKCSYLQRLFSSRHGPDKFELVEVPDYSAPNAWDVSLRGVSGVAHVVCAVDVQARDPEKAAAAELPWQISLLEAARREPSIKAFVLTSSSWAAWTPNAARKVTMTESSWNDEAIALAKDASVDQSSKGMAGFMALKTLVERGLWEWVRREKPRYTFNTLLFSTVMGECLDPQNQGIPSTAGMVHWISENKYIEVLDSMQPQWQIDCRDAGRLFVAVLASSPKVDRERIYGFGQRFSWFKIARILKDLYPNHENMGRPKDTGWDQTEVPNQRGAELLRRVGQQQGWTALEESIRANAESWLKLGERSATNDTYSHFAG</sequence>
<dbReference type="InterPro" id="IPR036291">
    <property type="entry name" value="NAD(P)-bd_dom_sf"/>
</dbReference>